<dbReference type="KEGG" id="xfs:D934_00950"/>
<dbReference type="PANTHER" id="PTHR44858:SF1">
    <property type="entry name" value="UDP-N-ACETYLGLUCOSAMINE--PEPTIDE N-ACETYLGLUCOSAMINYLTRANSFERASE SPINDLY-RELATED"/>
    <property type="match status" value="1"/>
</dbReference>
<evidence type="ECO:0000256" key="2">
    <source>
        <dbReference type="ARBA" id="ARBA00022803"/>
    </source>
</evidence>
<dbReference type="Pfam" id="PF13432">
    <property type="entry name" value="TPR_16"/>
    <property type="match status" value="2"/>
</dbReference>
<evidence type="ECO:0000313" key="4">
    <source>
        <dbReference type="Proteomes" id="UP000027215"/>
    </source>
</evidence>
<accession>A0A060GXL7</accession>
<dbReference type="InterPro" id="IPR019734">
    <property type="entry name" value="TPR_rpt"/>
</dbReference>
<dbReference type="Proteomes" id="UP000027215">
    <property type="component" value="Chromosome"/>
</dbReference>
<dbReference type="PANTHER" id="PTHR44858">
    <property type="entry name" value="TETRATRICOPEPTIDE REPEAT PROTEIN 6"/>
    <property type="match status" value="1"/>
</dbReference>
<dbReference type="GO" id="GO:0046813">
    <property type="term" value="P:receptor-mediated virion attachment to host cell"/>
    <property type="evidence" value="ECO:0007669"/>
    <property type="project" value="TreeGrafter"/>
</dbReference>
<evidence type="ECO:0008006" key="5">
    <source>
        <dbReference type="Google" id="ProtNLM"/>
    </source>
</evidence>
<evidence type="ECO:0000256" key="1">
    <source>
        <dbReference type="ARBA" id="ARBA00022737"/>
    </source>
</evidence>
<keyword evidence="2" id="KW-0802">TPR repeat</keyword>
<reference evidence="3 4" key="1">
    <citation type="submission" date="2013-08" db="EMBL/GenBank/DDBJ databases">
        <authorList>
            <person name="Stouthamer R."/>
            <person name="Nunney L."/>
        </authorList>
    </citation>
    <scope>NUCLEOTIDE SEQUENCE [LARGE SCALE GENOMIC DNA]</scope>
    <source>
        <strain evidence="4">ann-1</strain>
    </source>
</reference>
<dbReference type="SUPFAM" id="SSF48452">
    <property type="entry name" value="TPR-like"/>
    <property type="match status" value="2"/>
</dbReference>
<keyword evidence="1" id="KW-0677">Repeat</keyword>
<name>A0A060GXL7_XYLFS</name>
<dbReference type="Pfam" id="PF13181">
    <property type="entry name" value="TPR_8"/>
    <property type="match status" value="1"/>
</dbReference>
<protein>
    <recommendedName>
        <fullName evidence="5">Tetratricopeptide repeat protein</fullName>
    </recommendedName>
</protein>
<dbReference type="InterPro" id="IPR011990">
    <property type="entry name" value="TPR-like_helical_dom_sf"/>
</dbReference>
<dbReference type="Gene3D" id="1.25.40.10">
    <property type="entry name" value="Tetratricopeptide repeat domain"/>
    <property type="match status" value="3"/>
</dbReference>
<sequence>MKRLNYKKDLLSLLIPIFLGGGIAVPAAALQSDNTSLSRHAAKRGNSENLYPQATRQEPKIKNSSRLAGNLQKLIDAYNKGQDYLAVRAQADGILANTSANEADKSLAAQLGAQAAYKLEDVVAAQHYLNQAIALNGLDNNNHYQSMLLLAQLQLQEGKYSEGLATLDKYLAETKSQRAEDLILKGQALYQAGKYSEAIPVIKQAITASSEPKESWEKLLISTYSEVGQTGEAIAMAEALAAKAPNDKKAQIDLASLYMQADQMGKAAVVLDQLRTVGKLTEEREYKQLYSIYANTDNKEKDVINVINEGMSRGILKPDYQTYLALAQSYYYTDHITQAIENWKKAAPLSNDGETYLNLAKVLFQHGRLAEAQQAAQQALSKGIKKPEEAKKMINIK</sequence>
<organism evidence="3 4">
    <name type="scientific">Xylella fastidiosa subsp. sandyi Ann-1</name>
    <dbReference type="NCBI Taxonomy" id="155920"/>
    <lineage>
        <taxon>Bacteria</taxon>
        <taxon>Pseudomonadati</taxon>
        <taxon>Pseudomonadota</taxon>
        <taxon>Gammaproteobacteria</taxon>
        <taxon>Lysobacterales</taxon>
        <taxon>Lysobacteraceae</taxon>
        <taxon>Xylella</taxon>
    </lineage>
</organism>
<proteinExistence type="predicted"/>
<dbReference type="PATRIC" id="fig|155920.8.peg.221"/>
<dbReference type="AlphaFoldDB" id="A0A060GXL7"/>
<dbReference type="SMART" id="SM00028">
    <property type="entry name" value="TPR"/>
    <property type="match status" value="3"/>
</dbReference>
<gene>
    <name evidence="3" type="ORF">D934_00950</name>
</gene>
<dbReference type="GO" id="GO:0009279">
    <property type="term" value="C:cell outer membrane"/>
    <property type="evidence" value="ECO:0007669"/>
    <property type="project" value="TreeGrafter"/>
</dbReference>
<dbReference type="EMBL" id="CP006696">
    <property type="protein sequence ID" value="AIC09209.1"/>
    <property type="molecule type" value="Genomic_DNA"/>
</dbReference>
<dbReference type="Pfam" id="PF14559">
    <property type="entry name" value="TPR_19"/>
    <property type="match status" value="1"/>
</dbReference>
<evidence type="ECO:0000313" key="3">
    <source>
        <dbReference type="EMBL" id="AIC09209.1"/>
    </source>
</evidence>
<dbReference type="InterPro" id="IPR050498">
    <property type="entry name" value="Ycf3"/>
</dbReference>
<dbReference type="HOGENOM" id="CLU_694342_0_0_6"/>